<keyword evidence="9" id="KW-1185">Reference proteome</keyword>
<dbReference type="GO" id="GO:0003746">
    <property type="term" value="F:translation elongation factor activity"/>
    <property type="evidence" value="ECO:0007669"/>
    <property type="project" value="InterPro"/>
</dbReference>
<evidence type="ECO:0000256" key="1">
    <source>
        <dbReference type="ARBA" id="ARBA00006956"/>
    </source>
</evidence>
<dbReference type="NCBIfam" id="TIGR00405">
    <property type="entry name" value="KOW_elon_Spt5"/>
    <property type="match status" value="1"/>
</dbReference>
<dbReference type="RefSeq" id="WP_084272570.1">
    <property type="nucleotide sequence ID" value="NZ_FWYE01000001.1"/>
</dbReference>
<evidence type="ECO:0000256" key="3">
    <source>
        <dbReference type="ARBA" id="ARBA00023163"/>
    </source>
</evidence>
<dbReference type="Proteomes" id="UP000192315">
    <property type="component" value="Unassembled WGS sequence"/>
</dbReference>
<protein>
    <recommendedName>
        <fullName evidence="4 5">Transcription elongation factor Spt5</fullName>
    </recommendedName>
</protein>
<name>A0A8G2FWB1_PICTO</name>
<evidence type="ECO:0000256" key="5">
    <source>
        <dbReference type="NCBIfam" id="TIGR00405"/>
    </source>
</evidence>
<dbReference type="SUPFAM" id="SSF50104">
    <property type="entry name" value="Translation proteins SH3-like domain"/>
    <property type="match status" value="1"/>
</dbReference>
<dbReference type="CDD" id="cd06091">
    <property type="entry name" value="KOW_NusG"/>
    <property type="match status" value="1"/>
</dbReference>
<feature type="domain" description="KOW" evidence="7">
    <location>
        <begin position="228"/>
        <end position="255"/>
    </location>
</feature>
<dbReference type="InterPro" id="IPR005824">
    <property type="entry name" value="KOW"/>
</dbReference>
<evidence type="ECO:0000259" key="6">
    <source>
        <dbReference type="SMART" id="SM00738"/>
    </source>
</evidence>
<comment type="caution">
    <text evidence="8">The sequence shown here is derived from an EMBL/GenBank/DDBJ whole genome shotgun (WGS) entry which is preliminary data.</text>
</comment>
<dbReference type="InterPro" id="IPR005100">
    <property type="entry name" value="NGN-domain"/>
</dbReference>
<dbReference type="InterPro" id="IPR008991">
    <property type="entry name" value="Translation_prot_SH3-like_sf"/>
</dbReference>
<evidence type="ECO:0000259" key="7">
    <source>
        <dbReference type="SMART" id="SM00739"/>
    </source>
</evidence>
<sequence length="285" mass="32226">MESYEWIKTSDEHAIKSGCNQNVMISLKLKNIGNSKRKFTLRLNTDFEQSDSMIEWLIEIDNDYKVSPSDNKEIDINYDLSQNEERNISLRILTPRGGYQNDKIILDVDLSSEDGVYKFHDKYTIELVPVIVIAKCTIGKELDTAVDLSAKAETDLKERLISNKNARNEILSIMSPYEIKGYIFIETMHVDRVEYLARTLRNFKGIISGTVSMDEIEHYLTPKPAVSGLSLGDLVEIVGGPFKGERAKIMSIDASKEEVTVQLTESMVPIPVTVKAESIRPLDSK</sequence>
<evidence type="ECO:0000256" key="2">
    <source>
        <dbReference type="ARBA" id="ARBA00023015"/>
    </source>
</evidence>
<comment type="similarity">
    <text evidence="1">Belongs to the SPT5 family.</text>
</comment>
<comment type="subunit">
    <text evidence="4">Heterodimer composed of Spt4 and Spt5. Interacts with RNA polymerase (RNAP).</text>
</comment>
<dbReference type="GO" id="GO:0003735">
    <property type="term" value="F:structural constituent of ribosome"/>
    <property type="evidence" value="ECO:0007669"/>
    <property type="project" value="InterPro"/>
</dbReference>
<dbReference type="InterPro" id="IPR006645">
    <property type="entry name" value="NGN-like_dom"/>
</dbReference>
<keyword evidence="8" id="KW-0687">Ribonucleoprotein</keyword>
<dbReference type="PROSITE" id="PS01108">
    <property type="entry name" value="RIBOSOMAL_L24"/>
    <property type="match status" value="1"/>
</dbReference>
<dbReference type="GO" id="GO:0006355">
    <property type="term" value="P:regulation of DNA-templated transcription"/>
    <property type="evidence" value="ECO:0007669"/>
    <property type="project" value="UniProtKB-UniRule"/>
</dbReference>
<keyword evidence="3 4" id="KW-0804">Transcription</keyword>
<dbReference type="HAMAP" id="MF_00950">
    <property type="entry name" value="Spt5_arch"/>
    <property type="match status" value="1"/>
</dbReference>
<dbReference type="EMBL" id="FWYE01000001">
    <property type="protein sequence ID" value="SMD30668.1"/>
    <property type="molecule type" value="Genomic_DNA"/>
</dbReference>
<keyword evidence="2 4" id="KW-0805">Transcription regulation</keyword>
<dbReference type="SMART" id="SM00739">
    <property type="entry name" value="KOW"/>
    <property type="match status" value="1"/>
</dbReference>
<comment type="similarity">
    <text evidence="4">Belongs to the archaeal Spt5 family.</text>
</comment>
<dbReference type="InterPro" id="IPR011590">
    <property type="entry name" value="Spt5_arc"/>
</dbReference>
<evidence type="ECO:0000256" key="4">
    <source>
        <dbReference type="HAMAP-Rule" id="MF_00950"/>
    </source>
</evidence>
<dbReference type="Pfam" id="PF03439">
    <property type="entry name" value="Spt5-NGN"/>
    <property type="match status" value="1"/>
</dbReference>
<dbReference type="AlphaFoldDB" id="A0A8G2FWB1"/>
<proteinExistence type="inferred from homology"/>
<dbReference type="CDD" id="cd09887">
    <property type="entry name" value="NGN_Arch"/>
    <property type="match status" value="1"/>
</dbReference>
<dbReference type="InterPro" id="IPR005825">
    <property type="entry name" value="Ribosomal_uL24_CS"/>
</dbReference>
<keyword evidence="8" id="KW-0689">Ribosomal protein</keyword>
<gene>
    <name evidence="4" type="primary">spt5</name>
    <name evidence="8" type="ORF">SAMN02745355_0562</name>
</gene>
<dbReference type="Gene3D" id="2.30.30.30">
    <property type="match status" value="1"/>
</dbReference>
<accession>A0A8G2FWB1</accession>
<organism evidence="8 9">
    <name type="scientific">Picrophilus torridus (strain ATCC 700027 / DSM 9790 / JCM 10055 / NBRC 100828 / KAW 2/3)</name>
    <dbReference type="NCBI Taxonomy" id="1122961"/>
    <lineage>
        <taxon>Archaea</taxon>
        <taxon>Methanobacteriati</taxon>
        <taxon>Thermoplasmatota</taxon>
        <taxon>Thermoplasmata</taxon>
        <taxon>Thermoplasmatales</taxon>
        <taxon>Picrophilaceae</taxon>
        <taxon>Picrophilus</taxon>
    </lineage>
</organism>
<feature type="domain" description="NusG-like N-terminal" evidence="6">
    <location>
        <begin position="128"/>
        <end position="223"/>
    </location>
</feature>
<dbReference type="Gene3D" id="3.30.70.940">
    <property type="entry name" value="NusG, N-terminal domain"/>
    <property type="match status" value="1"/>
</dbReference>
<evidence type="ECO:0000313" key="9">
    <source>
        <dbReference type="Proteomes" id="UP000192315"/>
    </source>
</evidence>
<comment type="function">
    <text evidence="4">Stimulates transcription elongation.</text>
</comment>
<reference evidence="8 9" key="1">
    <citation type="submission" date="2017-04" db="EMBL/GenBank/DDBJ databases">
        <authorList>
            <person name="Varghese N."/>
            <person name="Submissions S."/>
        </authorList>
    </citation>
    <scope>NUCLEOTIDE SEQUENCE [LARGE SCALE GENOMIC DNA]</scope>
    <source>
        <strain evidence="8 9">DSM 9789</strain>
    </source>
</reference>
<dbReference type="Pfam" id="PF00467">
    <property type="entry name" value="KOW"/>
    <property type="match status" value="1"/>
</dbReference>
<dbReference type="GO" id="GO:0005840">
    <property type="term" value="C:ribosome"/>
    <property type="evidence" value="ECO:0007669"/>
    <property type="project" value="UniProtKB-KW"/>
</dbReference>
<dbReference type="GO" id="GO:0006354">
    <property type="term" value="P:DNA-templated transcription elongation"/>
    <property type="evidence" value="ECO:0007669"/>
    <property type="project" value="InterPro"/>
</dbReference>
<dbReference type="SMART" id="SM00738">
    <property type="entry name" value="NGN"/>
    <property type="match status" value="1"/>
</dbReference>
<dbReference type="InterPro" id="IPR036735">
    <property type="entry name" value="NGN_dom_sf"/>
</dbReference>
<evidence type="ECO:0000313" key="8">
    <source>
        <dbReference type="EMBL" id="SMD30668.1"/>
    </source>
</evidence>
<dbReference type="InterPro" id="IPR014722">
    <property type="entry name" value="Rib_uL2_dom2"/>
</dbReference>